<dbReference type="SUPFAM" id="SSF56112">
    <property type="entry name" value="Protein kinase-like (PK-like)"/>
    <property type="match status" value="1"/>
</dbReference>
<evidence type="ECO:0000313" key="3">
    <source>
        <dbReference type="Proteomes" id="UP000606653"/>
    </source>
</evidence>
<dbReference type="InterPro" id="IPR002575">
    <property type="entry name" value="Aminoglycoside_PTrfase"/>
</dbReference>
<sequence>MTDLAMTWLAHAAEAYGLEIVEPAEMLRTGSDSIVKIKSTQGVFVLKGIPEECKYGFRHLNAKKMEIQGKWSEAMAEEGLPVVRRLRSCSGQYSAVLDNGQRRWLTTLEQYAAGDEFTCRDLNDVHLIGMLLGQLHRVSLETEIFFGHGTSWSLFGGNATEELGDYDENEKSFTAMIGALKRAECPAELLERIKKLYHARRAEVQNIWMELPAAAVQGDLCPYNMTRGKRGEIAGLFDLNLAGDEVLVGELCALLAYYASYPPPDSPSDKVMHELFQAYVSERPLKKEELSVVEPLMRLLPPFRFDRVARLNREIEVGGKTAVIRAAEETIALLEQSYSSILQLS</sequence>
<dbReference type="InterPro" id="IPR011009">
    <property type="entry name" value="Kinase-like_dom_sf"/>
</dbReference>
<dbReference type="RefSeq" id="WP_018976713.1">
    <property type="nucleotide sequence ID" value="NZ_BMLN01000007.1"/>
</dbReference>
<dbReference type="Proteomes" id="UP000606653">
    <property type="component" value="Unassembled WGS sequence"/>
</dbReference>
<proteinExistence type="predicted"/>
<feature type="domain" description="Aminoglycoside phosphotransferase" evidence="1">
    <location>
        <begin position="61"/>
        <end position="266"/>
    </location>
</feature>
<keyword evidence="3" id="KW-1185">Reference proteome</keyword>
<evidence type="ECO:0000259" key="1">
    <source>
        <dbReference type="Pfam" id="PF01636"/>
    </source>
</evidence>
<protein>
    <recommendedName>
        <fullName evidence="1">Aminoglycoside phosphotransferase domain-containing protein</fullName>
    </recommendedName>
</protein>
<organism evidence="2 3">
    <name type="scientific">Saccharibacillus kuerlensis</name>
    <dbReference type="NCBI Taxonomy" id="459527"/>
    <lineage>
        <taxon>Bacteria</taxon>
        <taxon>Bacillati</taxon>
        <taxon>Bacillota</taxon>
        <taxon>Bacilli</taxon>
        <taxon>Bacillales</taxon>
        <taxon>Paenibacillaceae</taxon>
        <taxon>Saccharibacillus</taxon>
    </lineage>
</organism>
<dbReference type="Gene3D" id="3.90.1200.10">
    <property type="match status" value="1"/>
</dbReference>
<evidence type="ECO:0000313" key="2">
    <source>
        <dbReference type="EMBL" id="GGO02843.1"/>
    </source>
</evidence>
<reference evidence="3" key="1">
    <citation type="journal article" date="2019" name="Int. J. Syst. Evol. Microbiol.">
        <title>The Global Catalogue of Microorganisms (GCM) 10K type strain sequencing project: providing services to taxonomists for standard genome sequencing and annotation.</title>
        <authorList>
            <consortium name="The Broad Institute Genomics Platform"/>
            <consortium name="The Broad Institute Genome Sequencing Center for Infectious Disease"/>
            <person name="Wu L."/>
            <person name="Ma J."/>
        </authorList>
    </citation>
    <scope>NUCLEOTIDE SEQUENCE [LARGE SCALE GENOMIC DNA]</scope>
    <source>
        <strain evidence="3">CGMCC 1.6964</strain>
    </source>
</reference>
<dbReference type="Pfam" id="PF01636">
    <property type="entry name" value="APH"/>
    <property type="match status" value="1"/>
</dbReference>
<name>A0ABQ2L4J2_9BACL</name>
<dbReference type="EMBL" id="BMLN01000007">
    <property type="protein sequence ID" value="GGO02843.1"/>
    <property type="molecule type" value="Genomic_DNA"/>
</dbReference>
<gene>
    <name evidence="2" type="ORF">GCM10010969_26540</name>
</gene>
<accession>A0ABQ2L4J2</accession>
<comment type="caution">
    <text evidence="2">The sequence shown here is derived from an EMBL/GenBank/DDBJ whole genome shotgun (WGS) entry which is preliminary data.</text>
</comment>